<organism evidence="2 3">
    <name type="scientific">Paspalum notatum var. saurae</name>
    <dbReference type="NCBI Taxonomy" id="547442"/>
    <lineage>
        <taxon>Eukaryota</taxon>
        <taxon>Viridiplantae</taxon>
        <taxon>Streptophyta</taxon>
        <taxon>Embryophyta</taxon>
        <taxon>Tracheophyta</taxon>
        <taxon>Spermatophyta</taxon>
        <taxon>Magnoliopsida</taxon>
        <taxon>Liliopsida</taxon>
        <taxon>Poales</taxon>
        <taxon>Poaceae</taxon>
        <taxon>PACMAD clade</taxon>
        <taxon>Panicoideae</taxon>
        <taxon>Andropogonodae</taxon>
        <taxon>Paspaleae</taxon>
        <taxon>Paspalinae</taxon>
        <taxon>Paspalum</taxon>
    </lineage>
</organism>
<evidence type="ECO:0000259" key="1">
    <source>
        <dbReference type="Pfam" id="PF13960"/>
    </source>
</evidence>
<feature type="domain" description="DUF4218" evidence="1">
    <location>
        <begin position="316"/>
        <end position="363"/>
    </location>
</feature>
<gene>
    <name evidence="2" type="ORF">U9M48_013611</name>
</gene>
<reference evidence="2 3" key="1">
    <citation type="submission" date="2024-02" db="EMBL/GenBank/DDBJ databases">
        <title>High-quality chromosome-scale genome assembly of Pensacola bahiagrass (Paspalum notatum Flugge var. saurae).</title>
        <authorList>
            <person name="Vega J.M."/>
            <person name="Podio M."/>
            <person name="Orjuela J."/>
            <person name="Siena L.A."/>
            <person name="Pessino S.C."/>
            <person name="Combes M.C."/>
            <person name="Mariac C."/>
            <person name="Albertini E."/>
            <person name="Pupilli F."/>
            <person name="Ortiz J.P.A."/>
            <person name="Leblanc O."/>
        </authorList>
    </citation>
    <scope>NUCLEOTIDE SEQUENCE [LARGE SCALE GENOMIC DNA]</scope>
    <source>
        <strain evidence="2">R1</strain>
        <tissue evidence="2">Leaf</tissue>
    </source>
</reference>
<dbReference type="Pfam" id="PF13960">
    <property type="entry name" value="DUF4218"/>
    <property type="match status" value="1"/>
</dbReference>
<name>A0AAQ3T108_PASNO</name>
<dbReference type="InterPro" id="IPR025452">
    <property type="entry name" value="DUF4218"/>
</dbReference>
<dbReference type="AlphaFoldDB" id="A0AAQ3T108"/>
<evidence type="ECO:0000313" key="2">
    <source>
        <dbReference type="EMBL" id="WVZ64027.1"/>
    </source>
</evidence>
<keyword evidence="3" id="KW-1185">Reference proteome</keyword>
<dbReference type="EMBL" id="CP144747">
    <property type="protein sequence ID" value="WVZ64027.1"/>
    <property type="molecule type" value="Genomic_DNA"/>
</dbReference>
<dbReference type="PANTHER" id="PTHR48451:SF1">
    <property type="entry name" value="DUF4218 DOMAIN-CONTAINING PROTEIN"/>
    <property type="match status" value="1"/>
</dbReference>
<proteinExistence type="predicted"/>
<protein>
    <recommendedName>
        <fullName evidence="1">DUF4218 domain-containing protein</fullName>
    </recommendedName>
</protein>
<dbReference type="PANTHER" id="PTHR48451">
    <property type="entry name" value="DUF4218 DOMAIN-CONTAINING PROTEIN"/>
    <property type="match status" value="1"/>
</dbReference>
<accession>A0AAQ3T108</accession>
<sequence>MCVVWPWSWKRRWTSTQSKISIVKILTSAAGSLVPLRRLPFISTQYTNTHQSSSLPHMNTQPATVTRRLEIGSSSSLPHTPPKHVPQGWTRPSPLSGSTAALFTRKLFLLFFLWIPPPESSFHFAHPSSFFLSETNRQDFAHPSSVCWSFGEGGSREICLPSILFLRSLFDFSFPQGILEFFFCELSIFFSHAAGRAVQWPVSAGGKLHSVALSLALLSPRRIFVLFVARSATARLPPPASPPLLACRGQATGAQARRHDLRGRQRAGWRHDERHLLRRICRRHGPRSGRYARRRAGRATGFLDRHHVDQLRLHTLLRFELHVRNKARPEGCIAESVLAKEAMALCSGFLEGFEALHSRLSRNDDDDESFVCSNGYGRTLFPNAGKPLGKPRSYVIRGLAKIQAHRYVLFNSCDVNPYLRAHAEEIATEHNRHKINHREVEKFQNDKFHEWFRVHMLQLERENSIRGVNNDKIRWLACGPVEAAKRYRAFNSRGFRFRPKRLDGVTQNSGVVLTAKTSSYASASDARPVLGDVTYYGRIIDIIELNYSGNFTVVLFKCEWVDVLSRRGIKGESMDKLNPGWSVVMKMKPRDIYDADCDEWEGDSETEPFHVTHLREMFSNANINNQWVRTDIEGTTDEAFGFVRDLVLRLRNEGHKAMRAIRSDNDGEFRNSWFENFCLDLGLEH</sequence>
<dbReference type="Proteomes" id="UP001341281">
    <property type="component" value="Chromosome 03"/>
</dbReference>
<evidence type="ECO:0000313" key="3">
    <source>
        <dbReference type="Proteomes" id="UP001341281"/>
    </source>
</evidence>